<name>A0A0C3QV98_9AGAM</name>
<reference evidence="3" key="2">
    <citation type="submission" date="2015-01" db="EMBL/GenBank/DDBJ databases">
        <title>Evolutionary Origins and Diversification of the Mycorrhizal Mutualists.</title>
        <authorList>
            <consortium name="DOE Joint Genome Institute"/>
            <consortium name="Mycorrhizal Genomics Consortium"/>
            <person name="Kohler A."/>
            <person name="Kuo A."/>
            <person name="Nagy L.G."/>
            <person name="Floudas D."/>
            <person name="Copeland A."/>
            <person name="Barry K.W."/>
            <person name="Cichocki N."/>
            <person name="Veneault-Fourrey C."/>
            <person name="LaButti K."/>
            <person name="Lindquist E.A."/>
            <person name="Lipzen A."/>
            <person name="Lundell T."/>
            <person name="Morin E."/>
            <person name="Murat C."/>
            <person name="Riley R."/>
            <person name="Ohm R."/>
            <person name="Sun H."/>
            <person name="Tunlid A."/>
            <person name="Henrissat B."/>
            <person name="Grigoriev I.V."/>
            <person name="Hibbett D.S."/>
            <person name="Martin F."/>
        </authorList>
    </citation>
    <scope>NUCLEOTIDE SEQUENCE [LARGE SCALE GENOMIC DNA]</scope>
    <source>
        <strain evidence="3">MUT 4182</strain>
    </source>
</reference>
<gene>
    <name evidence="2" type="ORF">M407DRAFT_241416</name>
</gene>
<evidence type="ECO:0000313" key="2">
    <source>
        <dbReference type="EMBL" id="KIO32534.1"/>
    </source>
</evidence>
<dbReference type="AlphaFoldDB" id="A0A0C3QV98"/>
<dbReference type="EMBL" id="KN822954">
    <property type="protein sequence ID" value="KIO32534.1"/>
    <property type="molecule type" value="Genomic_DNA"/>
</dbReference>
<protein>
    <submittedName>
        <fullName evidence="2">Uncharacterized protein</fullName>
    </submittedName>
</protein>
<proteinExistence type="predicted"/>
<evidence type="ECO:0000313" key="3">
    <source>
        <dbReference type="Proteomes" id="UP000054248"/>
    </source>
</evidence>
<dbReference type="Proteomes" id="UP000054248">
    <property type="component" value="Unassembled WGS sequence"/>
</dbReference>
<sequence length="119" mass="13572">MCGSRRRVLSSTPQPEQPLQEEQKGGDVHTNLSILRTDGYFTRLPAGRPARGTALIPVAFYPWHAVQSIDGLSRAWGRNDWLLVYRLIRMQDRSARLFSDLTRQLLGRGFMFLGFPAVR</sequence>
<accession>A0A0C3QV98</accession>
<organism evidence="2 3">
    <name type="scientific">Tulasnella calospora MUT 4182</name>
    <dbReference type="NCBI Taxonomy" id="1051891"/>
    <lineage>
        <taxon>Eukaryota</taxon>
        <taxon>Fungi</taxon>
        <taxon>Dikarya</taxon>
        <taxon>Basidiomycota</taxon>
        <taxon>Agaricomycotina</taxon>
        <taxon>Agaricomycetes</taxon>
        <taxon>Cantharellales</taxon>
        <taxon>Tulasnellaceae</taxon>
        <taxon>Tulasnella</taxon>
    </lineage>
</organism>
<keyword evidence="3" id="KW-1185">Reference proteome</keyword>
<feature type="region of interest" description="Disordered" evidence="1">
    <location>
        <begin position="1"/>
        <end position="28"/>
    </location>
</feature>
<reference evidence="2 3" key="1">
    <citation type="submission" date="2014-04" db="EMBL/GenBank/DDBJ databases">
        <authorList>
            <consortium name="DOE Joint Genome Institute"/>
            <person name="Kuo A."/>
            <person name="Girlanda M."/>
            <person name="Perotto S."/>
            <person name="Kohler A."/>
            <person name="Nagy L.G."/>
            <person name="Floudas D."/>
            <person name="Copeland A."/>
            <person name="Barry K.W."/>
            <person name="Cichocki N."/>
            <person name="Veneault-Fourrey C."/>
            <person name="LaButti K."/>
            <person name="Lindquist E.A."/>
            <person name="Lipzen A."/>
            <person name="Lundell T."/>
            <person name="Morin E."/>
            <person name="Murat C."/>
            <person name="Sun H."/>
            <person name="Tunlid A."/>
            <person name="Henrissat B."/>
            <person name="Grigoriev I.V."/>
            <person name="Hibbett D.S."/>
            <person name="Martin F."/>
            <person name="Nordberg H.P."/>
            <person name="Cantor M.N."/>
            <person name="Hua S.X."/>
        </authorList>
    </citation>
    <scope>NUCLEOTIDE SEQUENCE [LARGE SCALE GENOMIC DNA]</scope>
    <source>
        <strain evidence="2 3">MUT 4182</strain>
    </source>
</reference>
<dbReference type="HOGENOM" id="CLU_2063195_0_0_1"/>
<evidence type="ECO:0000256" key="1">
    <source>
        <dbReference type="SAM" id="MobiDB-lite"/>
    </source>
</evidence>